<dbReference type="AlphaFoldDB" id="A0A662YQ34"/>
<comment type="caution">
    <text evidence="1">The sequence shown here is derived from an EMBL/GenBank/DDBJ whole genome shotgun (WGS) entry which is preliminary data.</text>
</comment>
<evidence type="ECO:0000313" key="2">
    <source>
        <dbReference type="Proteomes" id="UP000289886"/>
    </source>
</evidence>
<name>A0A662YQ34_ACIRT</name>
<dbReference type="EMBL" id="SCEB01000576">
    <property type="protein sequence ID" value="RXM98734.1"/>
    <property type="molecule type" value="Genomic_DNA"/>
</dbReference>
<protein>
    <submittedName>
        <fullName evidence="1">Uncharacterized protein</fullName>
    </submittedName>
</protein>
<accession>A0A662YQ34</accession>
<proteinExistence type="predicted"/>
<gene>
    <name evidence="1" type="ORF">EOD39_12713</name>
</gene>
<evidence type="ECO:0000313" key="1">
    <source>
        <dbReference type="EMBL" id="RXM98734.1"/>
    </source>
</evidence>
<keyword evidence="2" id="KW-1185">Reference proteome</keyword>
<reference evidence="1 2" key="1">
    <citation type="submission" date="2019-01" db="EMBL/GenBank/DDBJ databases">
        <title>Draft Genome and Complete Hox-Cluster Characterization of the Sterlet Sturgeon (Acipenser ruthenus).</title>
        <authorList>
            <person name="Wei Q."/>
        </authorList>
    </citation>
    <scope>NUCLEOTIDE SEQUENCE [LARGE SCALE GENOMIC DNA]</scope>
    <source>
        <strain evidence="1">WHYD16114868_AA</strain>
        <tissue evidence="1">Blood</tissue>
    </source>
</reference>
<organism evidence="1 2">
    <name type="scientific">Acipenser ruthenus</name>
    <name type="common">Sterlet sturgeon</name>
    <dbReference type="NCBI Taxonomy" id="7906"/>
    <lineage>
        <taxon>Eukaryota</taxon>
        <taxon>Metazoa</taxon>
        <taxon>Chordata</taxon>
        <taxon>Craniata</taxon>
        <taxon>Vertebrata</taxon>
        <taxon>Euteleostomi</taxon>
        <taxon>Actinopterygii</taxon>
        <taxon>Chondrostei</taxon>
        <taxon>Acipenseriformes</taxon>
        <taxon>Acipenseridae</taxon>
        <taxon>Acipenser</taxon>
    </lineage>
</organism>
<dbReference type="Proteomes" id="UP000289886">
    <property type="component" value="Unassembled WGS sequence"/>
</dbReference>
<sequence length="65" mass="7569">MENIVNCEEECRTRRNYSCDKTVFEICCLLMDERRLDPPDNTEQGTDVYITETVNMGFAVIAIMQ</sequence>